<accession>A0AAE3EG92</accession>
<evidence type="ECO:0000256" key="2">
    <source>
        <dbReference type="ARBA" id="ARBA00022618"/>
    </source>
</evidence>
<comment type="caution">
    <text evidence="8">The sequence shown here is derived from an EMBL/GenBank/DDBJ whole genome shotgun (WGS) entry which is preliminary data.</text>
</comment>
<keyword evidence="4 6" id="KW-1133">Transmembrane helix</keyword>
<evidence type="ECO:0000256" key="5">
    <source>
        <dbReference type="ARBA" id="ARBA00023306"/>
    </source>
</evidence>
<evidence type="ECO:0000256" key="4">
    <source>
        <dbReference type="ARBA" id="ARBA00022989"/>
    </source>
</evidence>
<sequence length="267" mass="29618">MTESVVIEEKKSHSADWKSLAVKASVFFLALVLVAEVLFYLVYVPATSRVRLQIEGSASLGYDEMCSLAGLSGFERWISFDSAAVASRLAANPLFSSVSVDRYFPDRVTIRVRERVPVAVALGTVDGRMVPFEIDQNGVAFRFGKTCSSGSLPLLTGLTFENPLPGMRLNSRLKPLLDDLARLELSHPDLLSSLSEIKIVEKTYGGYDLVLYPVHTPVRVRTDKALNQDALQYMMLVLDVVKDMELPVDEIDIRAGTVAYRIRENTI</sequence>
<proteinExistence type="predicted"/>
<reference evidence="8" key="1">
    <citation type="submission" date="2021-08" db="EMBL/GenBank/DDBJ databases">
        <title>Comparative analyses of Brucepasteria parasyntrophica and Teretinema zuelzerae.</title>
        <authorList>
            <person name="Song Y."/>
            <person name="Brune A."/>
        </authorList>
    </citation>
    <scope>NUCLEOTIDE SEQUENCE</scope>
    <source>
        <strain evidence="8">DSM 1903</strain>
    </source>
</reference>
<keyword evidence="3 6" id="KW-0812">Transmembrane</keyword>
<dbReference type="RefSeq" id="WP_230752167.1">
    <property type="nucleotide sequence ID" value="NZ_JAINWA010000001.1"/>
</dbReference>
<organism evidence="8 9">
    <name type="scientific">Teretinema zuelzerae</name>
    <dbReference type="NCBI Taxonomy" id="156"/>
    <lineage>
        <taxon>Bacteria</taxon>
        <taxon>Pseudomonadati</taxon>
        <taxon>Spirochaetota</taxon>
        <taxon>Spirochaetia</taxon>
        <taxon>Spirochaetales</taxon>
        <taxon>Treponemataceae</taxon>
        <taxon>Teretinema</taxon>
    </lineage>
</organism>
<dbReference type="Pfam" id="PF08478">
    <property type="entry name" value="POTRA_1"/>
    <property type="match status" value="1"/>
</dbReference>
<dbReference type="Gene3D" id="3.10.20.310">
    <property type="entry name" value="membrane protein fhac"/>
    <property type="match status" value="1"/>
</dbReference>
<name>A0AAE3EG92_9SPIR</name>
<dbReference type="GO" id="GO:0090529">
    <property type="term" value="P:cell septum assembly"/>
    <property type="evidence" value="ECO:0007669"/>
    <property type="project" value="InterPro"/>
</dbReference>
<keyword evidence="5" id="KW-0131">Cell cycle</keyword>
<keyword evidence="6" id="KW-0472">Membrane</keyword>
<dbReference type="PANTHER" id="PTHR35851:SF1">
    <property type="entry name" value="CELL DIVISION PROTEIN FTSQ"/>
    <property type="match status" value="1"/>
</dbReference>
<evidence type="ECO:0000313" key="8">
    <source>
        <dbReference type="EMBL" id="MCD1653253.1"/>
    </source>
</evidence>
<gene>
    <name evidence="8" type="ORF">K7J14_00840</name>
</gene>
<dbReference type="AlphaFoldDB" id="A0AAE3EG92"/>
<evidence type="ECO:0000256" key="1">
    <source>
        <dbReference type="ARBA" id="ARBA00022475"/>
    </source>
</evidence>
<evidence type="ECO:0000259" key="7">
    <source>
        <dbReference type="Pfam" id="PF08478"/>
    </source>
</evidence>
<dbReference type="PANTHER" id="PTHR35851">
    <property type="entry name" value="CELL DIVISION PROTEIN FTSQ"/>
    <property type="match status" value="1"/>
</dbReference>
<evidence type="ECO:0000256" key="6">
    <source>
        <dbReference type="SAM" id="Phobius"/>
    </source>
</evidence>
<keyword evidence="9" id="KW-1185">Reference proteome</keyword>
<dbReference type="InterPro" id="IPR026579">
    <property type="entry name" value="FtsQ"/>
</dbReference>
<dbReference type="Proteomes" id="UP001198163">
    <property type="component" value="Unassembled WGS sequence"/>
</dbReference>
<keyword evidence="1" id="KW-1003">Cell membrane</keyword>
<feature type="transmembrane region" description="Helical" evidence="6">
    <location>
        <begin position="20"/>
        <end position="43"/>
    </location>
</feature>
<feature type="domain" description="POTRA" evidence="7">
    <location>
        <begin position="53"/>
        <end position="115"/>
    </location>
</feature>
<dbReference type="EMBL" id="JAINWA010000001">
    <property type="protein sequence ID" value="MCD1653253.1"/>
    <property type="molecule type" value="Genomic_DNA"/>
</dbReference>
<keyword evidence="2" id="KW-0132">Cell division</keyword>
<protein>
    <submittedName>
        <fullName evidence="8">FtsQ-type POTRA domain-containing protein</fullName>
    </submittedName>
</protein>
<dbReference type="InterPro" id="IPR013685">
    <property type="entry name" value="POTRA_FtsQ_type"/>
</dbReference>
<evidence type="ECO:0000256" key="3">
    <source>
        <dbReference type="ARBA" id="ARBA00022692"/>
    </source>
</evidence>
<evidence type="ECO:0000313" key="9">
    <source>
        <dbReference type="Proteomes" id="UP001198163"/>
    </source>
</evidence>